<reference evidence="1 2" key="1">
    <citation type="submission" date="2019-08" db="EMBL/GenBank/DDBJ databases">
        <title>The genome of the soybean aphid Biotype 1, its phylome, world population structure and adaptation to the North American continent.</title>
        <authorList>
            <person name="Giordano R."/>
            <person name="Donthu R.K."/>
            <person name="Hernandez A.G."/>
            <person name="Wright C.L."/>
            <person name="Zimin A.V."/>
        </authorList>
    </citation>
    <scope>NUCLEOTIDE SEQUENCE [LARGE SCALE GENOMIC DNA]</scope>
    <source>
        <tissue evidence="1">Whole aphids</tissue>
    </source>
</reference>
<gene>
    <name evidence="1" type="ORF">AGLY_015271</name>
</gene>
<comment type="caution">
    <text evidence="1">The sequence shown here is derived from an EMBL/GenBank/DDBJ whole genome shotgun (WGS) entry which is preliminary data.</text>
</comment>
<dbReference type="OrthoDB" id="6628280at2759"/>
<proteinExistence type="predicted"/>
<name>A0A6G0T150_APHGL</name>
<evidence type="ECO:0000313" key="1">
    <source>
        <dbReference type="EMBL" id="KAE9524232.1"/>
    </source>
</evidence>
<dbReference type="EMBL" id="VYZN01000070">
    <property type="protein sequence ID" value="KAE9524232.1"/>
    <property type="molecule type" value="Genomic_DNA"/>
</dbReference>
<evidence type="ECO:0000313" key="2">
    <source>
        <dbReference type="Proteomes" id="UP000475862"/>
    </source>
</evidence>
<dbReference type="Proteomes" id="UP000475862">
    <property type="component" value="Unassembled WGS sequence"/>
</dbReference>
<dbReference type="AlphaFoldDB" id="A0A6G0T150"/>
<keyword evidence="2" id="KW-1185">Reference proteome</keyword>
<organism evidence="1 2">
    <name type="scientific">Aphis glycines</name>
    <name type="common">Soybean aphid</name>
    <dbReference type="NCBI Taxonomy" id="307491"/>
    <lineage>
        <taxon>Eukaryota</taxon>
        <taxon>Metazoa</taxon>
        <taxon>Ecdysozoa</taxon>
        <taxon>Arthropoda</taxon>
        <taxon>Hexapoda</taxon>
        <taxon>Insecta</taxon>
        <taxon>Pterygota</taxon>
        <taxon>Neoptera</taxon>
        <taxon>Paraneoptera</taxon>
        <taxon>Hemiptera</taxon>
        <taxon>Sternorrhyncha</taxon>
        <taxon>Aphidomorpha</taxon>
        <taxon>Aphidoidea</taxon>
        <taxon>Aphididae</taxon>
        <taxon>Aphidini</taxon>
        <taxon>Aphis</taxon>
        <taxon>Aphis</taxon>
    </lineage>
</organism>
<accession>A0A6G0T150</accession>
<sequence length="300" mass="34331">MINAVKKQPKFQNVTQNEMEKVVKYVLAQAPFNIKRLQLLNNNNDFRSQWRLQLPTKLADVSIVIDDDSTVQFFVPYKGDLNLNKTLVLATIYTYYKNALMTNKHTLSNIYNHFVLVMCITRHQFIKKCGTREVLIQQELENLLTKLPKLKPDSTLSVDEIHKLVTNQQNHIQTSTFPSSTLTTFSDSKLQFHTKMSDIQNYIQEADSCRSHNYSIFTIDLHETPCDCAVRGHLTVVSSVTIGNSSQEHLQSNSYSYLESRIKSGFGLRALKVLFIPHFLIYEEDATNNSVMGTTSPTTN</sequence>
<protein>
    <submittedName>
        <fullName evidence="1">Uncharacterized protein</fullName>
    </submittedName>
</protein>